<dbReference type="AlphaFoldDB" id="A0A1C4VFP4"/>
<protein>
    <submittedName>
        <fullName evidence="2">Uncharacterized protein</fullName>
    </submittedName>
</protein>
<dbReference type="EMBL" id="FMCW01000008">
    <property type="protein sequence ID" value="SCE82822.1"/>
    <property type="molecule type" value="Genomic_DNA"/>
</dbReference>
<evidence type="ECO:0000313" key="3">
    <source>
        <dbReference type="Proteomes" id="UP000199375"/>
    </source>
</evidence>
<name>A0A1C4VFP4_9ACTN</name>
<accession>A0A1C4VFP4</accession>
<reference evidence="2 3" key="1">
    <citation type="submission" date="2016-06" db="EMBL/GenBank/DDBJ databases">
        <authorList>
            <person name="Kjaerup R.B."/>
            <person name="Dalgaard T.S."/>
            <person name="Juul-Madsen H.R."/>
        </authorList>
    </citation>
    <scope>NUCLEOTIDE SEQUENCE [LARGE SCALE GENOMIC DNA]</scope>
    <source>
        <strain evidence="2 3">DSM 45626</strain>
    </source>
</reference>
<dbReference type="Proteomes" id="UP000199375">
    <property type="component" value="Unassembled WGS sequence"/>
</dbReference>
<proteinExistence type="predicted"/>
<sequence>MTTPGPTPHTAGVTEFRAGMVLHVTRAASPQFVQPILFRLIKVREDWITYHGWIWLHGYQLDARGEAVAQRSIFVQPAGLIVRATPVPAARPSRPARRPPPPRPVARARQGRKSIDRQV</sequence>
<organism evidence="2 3">
    <name type="scientific">Micromonospora haikouensis</name>
    <dbReference type="NCBI Taxonomy" id="686309"/>
    <lineage>
        <taxon>Bacteria</taxon>
        <taxon>Bacillati</taxon>
        <taxon>Actinomycetota</taxon>
        <taxon>Actinomycetes</taxon>
        <taxon>Micromonosporales</taxon>
        <taxon>Micromonosporaceae</taxon>
        <taxon>Micromonospora</taxon>
    </lineage>
</organism>
<evidence type="ECO:0000256" key="1">
    <source>
        <dbReference type="SAM" id="MobiDB-lite"/>
    </source>
</evidence>
<feature type="region of interest" description="Disordered" evidence="1">
    <location>
        <begin position="86"/>
        <end position="119"/>
    </location>
</feature>
<gene>
    <name evidence="2" type="ORF">GA0070558_108196</name>
</gene>
<evidence type="ECO:0000313" key="2">
    <source>
        <dbReference type="EMBL" id="SCE82822.1"/>
    </source>
</evidence>